<protein>
    <submittedName>
        <fullName evidence="1">Uncharacterized protein</fullName>
    </submittedName>
</protein>
<accession>A0A0E9RNC2</accession>
<dbReference type="EMBL" id="GBXM01077978">
    <property type="protein sequence ID" value="JAH30599.1"/>
    <property type="molecule type" value="Transcribed_RNA"/>
</dbReference>
<name>A0A0E9RNC2_ANGAN</name>
<reference evidence="1" key="2">
    <citation type="journal article" date="2015" name="Fish Shellfish Immunol.">
        <title>Early steps in the European eel (Anguilla anguilla)-Vibrio vulnificus interaction in the gills: Role of the RtxA13 toxin.</title>
        <authorList>
            <person name="Callol A."/>
            <person name="Pajuelo D."/>
            <person name="Ebbesson L."/>
            <person name="Teles M."/>
            <person name="MacKenzie S."/>
            <person name="Amaro C."/>
        </authorList>
    </citation>
    <scope>NUCLEOTIDE SEQUENCE</scope>
</reference>
<reference evidence="1" key="1">
    <citation type="submission" date="2014-11" db="EMBL/GenBank/DDBJ databases">
        <authorList>
            <person name="Amaro Gonzalez C."/>
        </authorList>
    </citation>
    <scope>NUCLEOTIDE SEQUENCE</scope>
</reference>
<evidence type="ECO:0000313" key="1">
    <source>
        <dbReference type="EMBL" id="JAH30599.1"/>
    </source>
</evidence>
<dbReference type="AlphaFoldDB" id="A0A0E9RNC2"/>
<proteinExistence type="predicted"/>
<sequence length="46" mass="5294">MLMLTCNCPNSPELAAPYIQKTLYLHPNKVENIKSLYLSYCVYTVL</sequence>
<organism evidence="1">
    <name type="scientific">Anguilla anguilla</name>
    <name type="common">European freshwater eel</name>
    <name type="synonym">Muraena anguilla</name>
    <dbReference type="NCBI Taxonomy" id="7936"/>
    <lineage>
        <taxon>Eukaryota</taxon>
        <taxon>Metazoa</taxon>
        <taxon>Chordata</taxon>
        <taxon>Craniata</taxon>
        <taxon>Vertebrata</taxon>
        <taxon>Euteleostomi</taxon>
        <taxon>Actinopterygii</taxon>
        <taxon>Neopterygii</taxon>
        <taxon>Teleostei</taxon>
        <taxon>Anguilliformes</taxon>
        <taxon>Anguillidae</taxon>
        <taxon>Anguilla</taxon>
    </lineage>
</organism>